<dbReference type="OrthoDB" id="288940at2"/>
<keyword evidence="1" id="KW-0812">Transmembrane</keyword>
<sequence length="170" mass="18122">MARKPTEKPKLTLAGAAKSKRRRGLSWTTTLVIMALSAVAFLAMGIAGGSVGRGVLAAPFGALCGFVLAVELYQLAHLAKRTAQTVFAPPSKWIWLIGLLVAIGVATPLAYLFDLSMLAIGIVMIASFVATMVVSEVVWTVVRDLCRLFAWCGRWGRAKPAVSKSEQSTS</sequence>
<protein>
    <submittedName>
        <fullName evidence="2">Uncharacterized protein</fullName>
    </submittedName>
</protein>
<evidence type="ECO:0000313" key="2">
    <source>
        <dbReference type="EMBL" id="PQO36513.1"/>
    </source>
</evidence>
<feature type="transmembrane region" description="Helical" evidence="1">
    <location>
        <begin position="93"/>
        <end position="113"/>
    </location>
</feature>
<proteinExistence type="predicted"/>
<dbReference type="Proteomes" id="UP000239388">
    <property type="component" value="Unassembled WGS sequence"/>
</dbReference>
<feature type="transmembrane region" description="Helical" evidence="1">
    <location>
        <begin position="119"/>
        <end position="142"/>
    </location>
</feature>
<organism evidence="2 3">
    <name type="scientific">Blastopirellula marina</name>
    <dbReference type="NCBI Taxonomy" id="124"/>
    <lineage>
        <taxon>Bacteria</taxon>
        <taxon>Pseudomonadati</taxon>
        <taxon>Planctomycetota</taxon>
        <taxon>Planctomycetia</taxon>
        <taxon>Pirellulales</taxon>
        <taxon>Pirellulaceae</taxon>
        <taxon>Blastopirellula</taxon>
    </lineage>
</organism>
<feature type="transmembrane region" description="Helical" evidence="1">
    <location>
        <begin position="54"/>
        <end position="73"/>
    </location>
</feature>
<evidence type="ECO:0000313" key="3">
    <source>
        <dbReference type="Proteomes" id="UP000239388"/>
    </source>
</evidence>
<reference evidence="2 3" key="1">
    <citation type="submission" date="2018-02" db="EMBL/GenBank/DDBJ databases">
        <title>Comparative genomes isolates from brazilian mangrove.</title>
        <authorList>
            <person name="Araujo J.E."/>
            <person name="Taketani R.G."/>
            <person name="Silva M.C.P."/>
            <person name="Loureco M.V."/>
            <person name="Andreote F.D."/>
        </authorList>
    </citation>
    <scope>NUCLEOTIDE SEQUENCE [LARGE SCALE GENOMIC DNA]</scope>
    <source>
        <strain evidence="2 3">NAP PRIS-MGV</strain>
    </source>
</reference>
<dbReference type="AlphaFoldDB" id="A0A2S8FWH8"/>
<keyword evidence="1" id="KW-1133">Transmembrane helix</keyword>
<comment type="caution">
    <text evidence="2">The sequence shown here is derived from an EMBL/GenBank/DDBJ whole genome shotgun (WGS) entry which is preliminary data.</text>
</comment>
<feature type="transmembrane region" description="Helical" evidence="1">
    <location>
        <begin position="25"/>
        <end position="48"/>
    </location>
</feature>
<keyword evidence="1" id="KW-0472">Membrane</keyword>
<accession>A0A2S8FWH8</accession>
<dbReference type="EMBL" id="PUIB01000013">
    <property type="protein sequence ID" value="PQO36513.1"/>
    <property type="molecule type" value="Genomic_DNA"/>
</dbReference>
<dbReference type="RefSeq" id="WP_105354600.1">
    <property type="nucleotide sequence ID" value="NZ_PUIB01000013.1"/>
</dbReference>
<evidence type="ECO:0000256" key="1">
    <source>
        <dbReference type="SAM" id="Phobius"/>
    </source>
</evidence>
<name>A0A2S8FWH8_9BACT</name>
<gene>
    <name evidence="2" type="ORF">C5Y98_12510</name>
</gene>